<evidence type="ECO:0000313" key="2">
    <source>
        <dbReference type="EMBL" id="PIT97351.1"/>
    </source>
</evidence>
<keyword evidence="1" id="KW-0812">Transmembrane</keyword>
<keyword evidence="1" id="KW-1133">Transmembrane helix</keyword>
<dbReference type="AlphaFoldDB" id="A0A2M6WX74"/>
<protein>
    <submittedName>
        <fullName evidence="2">Uncharacterized protein</fullName>
    </submittedName>
</protein>
<sequence length="487" mass="53475">MKDPFELLPSAPEFEPKEEVKTATKKRNFLPLALGVFGLALVIMGYFSISRKSVSADVESVPGAKISFSGLPESVAIGDEIGTTVSVQATSALKDAGVQVFSDAFDMSKTASLNSNLKEGQVGYARVLTQEEILSLPKDINKGIYVYLGDLDKDQTRSEQLSLKSLPINSDLATLYVRVVIGKKVQYNCGFLGMAVCTKISGAEFIAQDATSIHTRKTVTIITKPGYNFMTMPYVFTQSAADEFLANMKVKWASIYSTKDADYVDLLKSGNSSMIKPGVGFWIYDEKGGSYPLPKDKVEVNYNDPFSLTLEQGWNQIGNPYARRIIFSGDKILVKEVSDDGSPTGAIYSLQSAIQSGALSSFSVVQNKPFVDSNSQQNDIAKLIEYKTLALESTVDPYTAMVVNSTKKLNLIFPAKEIIASGDLLDDKEKQQIQDWIATSGLNQYSDPQNTVYSNGTPLINPSTNQIIDQYDYIISKHPDRPWKEST</sequence>
<proteinExistence type="predicted"/>
<evidence type="ECO:0000256" key="1">
    <source>
        <dbReference type="SAM" id="Phobius"/>
    </source>
</evidence>
<gene>
    <name evidence="2" type="ORF">COT77_01900</name>
</gene>
<evidence type="ECO:0000313" key="3">
    <source>
        <dbReference type="Proteomes" id="UP000228596"/>
    </source>
</evidence>
<organism evidence="2 3">
    <name type="scientific">Candidatus Berkelbacteria bacterium CG10_big_fil_rev_8_21_14_0_10_41_12</name>
    <dbReference type="NCBI Taxonomy" id="1974513"/>
    <lineage>
        <taxon>Bacteria</taxon>
        <taxon>Candidatus Berkelbacteria</taxon>
    </lineage>
</organism>
<dbReference type="Proteomes" id="UP000228596">
    <property type="component" value="Unassembled WGS sequence"/>
</dbReference>
<feature type="transmembrane region" description="Helical" evidence="1">
    <location>
        <begin position="29"/>
        <end position="49"/>
    </location>
</feature>
<reference evidence="3" key="1">
    <citation type="submission" date="2017-09" db="EMBL/GenBank/DDBJ databases">
        <title>Depth-based differentiation of microbial function through sediment-hosted aquifers and enrichment of novel symbionts in the deep terrestrial subsurface.</title>
        <authorList>
            <person name="Probst A.J."/>
            <person name="Ladd B."/>
            <person name="Jarett J.K."/>
            <person name="Geller-Mcgrath D.E."/>
            <person name="Sieber C.M.K."/>
            <person name="Emerson J.B."/>
            <person name="Anantharaman K."/>
            <person name="Thomas B.C."/>
            <person name="Malmstrom R."/>
            <person name="Stieglmeier M."/>
            <person name="Klingl A."/>
            <person name="Woyke T."/>
            <person name="Ryan C.M."/>
            <person name="Banfield J.F."/>
        </authorList>
    </citation>
    <scope>NUCLEOTIDE SEQUENCE [LARGE SCALE GENOMIC DNA]</scope>
</reference>
<name>A0A2M6WX74_9BACT</name>
<dbReference type="EMBL" id="PEZV01000017">
    <property type="protein sequence ID" value="PIT97351.1"/>
    <property type="molecule type" value="Genomic_DNA"/>
</dbReference>
<comment type="caution">
    <text evidence="2">The sequence shown here is derived from an EMBL/GenBank/DDBJ whole genome shotgun (WGS) entry which is preliminary data.</text>
</comment>
<keyword evidence="1" id="KW-0472">Membrane</keyword>
<accession>A0A2M6WX74</accession>